<dbReference type="AlphaFoldDB" id="A0AAE1JLA4"/>
<dbReference type="InterPro" id="IPR040079">
    <property type="entry name" value="Glutathione_S-Trfase"/>
</dbReference>
<dbReference type="SFLD" id="SFLDS00019">
    <property type="entry name" value="Glutathione_Transferase_(cytos"/>
    <property type="match status" value="1"/>
</dbReference>
<dbReference type="FunFam" id="3.40.30.10:FF:000044">
    <property type="entry name" value="Glutathione S-transferase GSTU6"/>
    <property type="match status" value="1"/>
</dbReference>
<dbReference type="InterPro" id="IPR045074">
    <property type="entry name" value="GST_C_Tau"/>
</dbReference>
<accession>A0AAE1JLA4</accession>
<dbReference type="GO" id="GO:0004364">
    <property type="term" value="F:glutathione transferase activity"/>
    <property type="evidence" value="ECO:0007669"/>
    <property type="project" value="UniProtKB-EC"/>
</dbReference>
<evidence type="ECO:0000256" key="3">
    <source>
        <dbReference type="ARBA" id="ARBA00025743"/>
    </source>
</evidence>
<comment type="similarity">
    <text evidence="3">Belongs to the GST superfamily. Tau family.</text>
</comment>
<evidence type="ECO:0000256" key="1">
    <source>
        <dbReference type="ARBA" id="ARBA00012452"/>
    </source>
</evidence>
<name>A0AAE1JLA4_9FABA</name>
<dbReference type="Proteomes" id="UP001293593">
    <property type="component" value="Unassembled WGS sequence"/>
</dbReference>
<dbReference type="InterPro" id="IPR036282">
    <property type="entry name" value="Glutathione-S-Trfase_C_sf"/>
</dbReference>
<dbReference type="PROSITE" id="PS50404">
    <property type="entry name" value="GST_NTER"/>
    <property type="match status" value="1"/>
</dbReference>
<sequence length="226" mass="25676">MATNQQVKLLGFVGSPIVARAELALKLKGVEYEYIQESSLTNKSDLLLKSNPVYKRLPVLLHNDKPVCESLLIVEYVDETWTGHPILPSDPYHKALSRFWSSFIEDRVWPAVNKAAWNPNKQEREKGAEEAREALEILDKGLKVNDKFFNGDSVGLLDIAALVIFYWIPIIQEACEFNAYSGDQYQNLEKRGQVVLNDPVVKGVLPPRDVLLSFFRARFQSIIDSK</sequence>
<gene>
    <name evidence="7" type="ORF">QN277_023441</name>
</gene>
<dbReference type="EC" id="2.5.1.18" evidence="1"/>
<reference evidence="7" key="1">
    <citation type="submission" date="2023-10" db="EMBL/GenBank/DDBJ databases">
        <title>Chromosome-level genome of the transformable northern wattle, Acacia crassicarpa.</title>
        <authorList>
            <person name="Massaro I."/>
            <person name="Sinha N.R."/>
            <person name="Poethig S."/>
            <person name="Leichty A.R."/>
        </authorList>
    </citation>
    <scope>NUCLEOTIDE SEQUENCE</scope>
    <source>
        <strain evidence="7">Acra3RX</strain>
        <tissue evidence="7">Leaf</tissue>
    </source>
</reference>
<dbReference type="Pfam" id="PF02798">
    <property type="entry name" value="GST_N"/>
    <property type="match status" value="1"/>
</dbReference>
<organism evidence="7 8">
    <name type="scientific">Acacia crassicarpa</name>
    <name type="common">northern wattle</name>
    <dbReference type="NCBI Taxonomy" id="499986"/>
    <lineage>
        <taxon>Eukaryota</taxon>
        <taxon>Viridiplantae</taxon>
        <taxon>Streptophyta</taxon>
        <taxon>Embryophyta</taxon>
        <taxon>Tracheophyta</taxon>
        <taxon>Spermatophyta</taxon>
        <taxon>Magnoliopsida</taxon>
        <taxon>eudicotyledons</taxon>
        <taxon>Gunneridae</taxon>
        <taxon>Pentapetalae</taxon>
        <taxon>rosids</taxon>
        <taxon>fabids</taxon>
        <taxon>Fabales</taxon>
        <taxon>Fabaceae</taxon>
        <taxon>Caesalpinioideae</taxon>
        <taxon>mimosoid clade</taxon>
        <taxon>Acacieae</taxon>
        <taxon>Acacia</taxon>
    </lineage>
</organism>
<evidence type="ECO:0000259" key="6">
    <source>
        <dbReference type="PROSITE" id="PS50405"/>
    </source>
</evidence>
<dbReference type="SUPFAM" id="SSF52833">
    <property type="entry name" value="Thioredoxin-like"/>
    <property type="match status" value="1"/>
</dbReference>
<dbReference type="Gene3D" id="1.20.1050.10">
    <property type="match status" value="1"/>
</dbReference>
<dbReference type="CDD" id="cd03185">
    <property type="entry name" value="GST_C_Tau"/>
    <property type="match status" value="1"/>
</dbReference>
<dbReference type="PANTHER" id="PTHR11260">
    <property type="entry name" value="GLUTATHIONE S-TRANSFERASE, GST, SUPERFAMILY, GST DOMAIN CONTAINING"/>
    <property type="match status" value="1"/>
</dbReference>
<dbReference type="InterPro" id="IPR004045">
    <property type="entry name" value="Glutathione_S-Trfase_N"/>
</dbReference>
<evidence type="ECO:0000259" key="5">
    <source>
        <dbReference type="PROSITE" id="PS50404"/>
    </source>
</evidence>
<dbReference type="GO" id="GO:0005737">
    <property type="term" value="C:cytoplasm"/>
    <property type="evidence" value="ECO:0007669"/>
    <property type="project" value="TreeGrafter"/>
</dbReference>
<dbReference type="PROSITE" id="PS50405">
    <property type="entry name" value="GST_CTER"/>
    <property type="match status" value="1"/>
</dbReference>
<evidence type="ECO:0000313" key="8">
    <source>
        <dbReference type="Proteomes" id="UP001293593"/>
    </source>
</evidence>
<proteinExistence type="inferred from homology"/>
<comment type="catalytic activity">
    <reaction evidence="4">
        <text>RX + glutathione = an S-substituted glutathione + a halide anion + H(+)</text>
        <dbReference type="Rhea" id="RHEA:16437"/>
        <dbReference type="ChEBI" id="CHEBI:15378"/>
        <dbReference type="ChEBI" id="CHEBI:16042"/>
        <dbReference type="ChEBI" id="CHEBI:17792"/>
        <dbReference type="ChEBI" id="CHEBI:57925"/>
        <dbReference type="ChEBI" id="CHEBI:90779"/>
        <dbReference type="EC" id="2.5.1.18"/>
    </reaction>
</comment>
<dbReference type="Gene3D" id="3.40.30.10">
    <property type="entry name" value="Glutaredoxin"/>
    <property type="match status" value="1"/>
</dbReference>
<comment type="caution">
    <text evidence="7">The sequence shown here is derived from an EMBL/GenBank/DDBJ whole genome shotgun (WGS) entry which is preliminary data.</text>
</comment>
<dbReference type="SFLD" id="SFLDG00358">
    <property type="entry name" value="Main_(cytGST)"/>
    <property type="match status" value="1"/>
</dbReference>
<keyword evidence="8" id="KW-1185">Reference proteome</keyword>
<feature type="domain" description="GST C-terminal" evidence="6">
    <location>
        <begin position="90"/>
        <end position="219"/>
    </location>
</feature>
<dbReference type="GO" id="GO:0006749">
    <property type="term" value="P:glutathione metabolic process"/>
    <property type="evidence" value="ECO:0007669"/>
    <property type="project" value="InterPro"/>
</dbReference>
<dbReference type="InterPro" id="IPR010987">
    <property type="entry name" value="Glutathione-S-Trfase_C-like"/>
</dbReference>
<dbReference type="CDD" id="cd03058">
    <property type="entry name" value="GST_N_Tau"/>
    <property type="match status" value="1"/>
</dbReference>
<keyword evidence="2" id="KW-0808">Transferase</keyword>
<evidence type="ECO:0000256" key="2">
    <source>
        <dbReference type="ARBA" id="ARBA00022679"/>
    </source>
</evidence>
<feature type="domain" description="GST N-terminal" evidence="5">
    <location>
        <begin position="5"/>
        <end position="85"/>
    </location>
</feature>
<dbReference type="InterPro" id="IPR004046">
    <property type="entry name" value="GST_C"/>
</dbReference>
<dbReference type="Pfam" id="PF00043">
    <property type="entry name" value="GST_C"/>
    <property type="match status" value="1"/>
</dbReference>
<evidence type="ECO:0000256" key="4">
    <source>
        <dbReference type="ARBA" id="ARBA00047960"/>
    </source>
</evidence>
<dbReference type="InterPro" id="IPR036249">
    <property type="entry name" value="Thioredoxin-like_sf"/>
</dbReference>
<protein>
    <recommendedName>
        <fullName evidence="1">glutathione transferase</fullName>
        <ecNumber evidence="1">2.5.1.18</ecNumber>
    </recommendedName>
</protein>
<evidence type="ECO:0000313" key="7">
    <source>
        <dbReference type="EMBL" id="KAK4270403.1"/>
    </source>
</evidence>
<dbReference type="InterPro" id="IPR045073">
    <property type="entry name" value="Omega/Tau-like"/>
</dbReference>
<dbReference type="PANTHER" id="PTHR11260:SF676">
    <property type="entry name" value="GLUTATHIONE S-TRANSFERASE U8"/>
    <property type="match status" value="1"/>
</dbReference>
<dbReference type="SUPFAM" id="SSF47616">
    <property type="entry name" value="GST C-terminal domain-like"/>
    <property type="match status" value="1"/>
</dbReference>
<dbReference type="EMBL" id="JAWXYG010000006">
    <property type="protein sequence ID" value="KAK4270403.1"/>
    <property type="molecule type" value="Genomic_DNA"/>
</dbReference>
<dbReference type="SFLD" id="SFLDG01152">
    <property type="entry name" value="Main.3:_Omega-_and_Tau-like"/>
    <property type="match status" value="1"/>
</dbReference>